<dbReference type="GO" id="GO:0016132">
    <property type="term" value="P:brassinosteroid biosynthetic process"/>
    <property type="evidence" value="ECO:0007669"/>
    <property type="project" value="TreeGrafter"/>
</dbReference>
<evidence type="ECO:0000256" key="3">
    <source>
        <dbReference type="ARBA" id="ARBA00022692"/>
    </source>
</evidence>
<dbReference type="InterPro" id="IPR036396">
    <property type="entry name" value="Cyt_P450_sf"/>
</dbReference>
<keyword evidence="7 8" id="KW-0349">Heme</keyword>
<evidence type="ECO:0000256" key="6">
    <source>
        <dbReference type="ARBA" id="ARBA00023004"/>
    </source>
</evidence>
<comment type="similarity">
    <text evidence="2 8">Belongs to the cytochrome P450 family.</text>
</comment>
<evidence type="ECO:0000256" key="4">
    <source>
        <dbReference type="ARBA" id="ARBA00022723"/>
    </source>
</evidence>
<dbReference type="InterPro" id="IPR002401">
    <property type="entry name" value="Cyt_P450_E_grp-I"/>
</dbReference>
<comment type="caution">
    <text evidence="10">The sequence shown here is derived from an EMBL/GenBank/DDBJ whole genome shotgun (WGS) entry which is preliminary data.</text>
</comment>
<dbReference type="AlphaFoldDB" id="A0AAN9IB64"/>
<evidence type="ECO:0000256" key="5">
    <source>
        <dbReference type="ARBA" id="ARBA00022989"/>
    </source>
</evidence>
<dbReference type="PRINTS" id="PR00463">
    <property type="entry name" value="EP450I"/>
</dbReference>
<dbReference type="GO" id="GO:0016705">
    <property type="term" value="F:oxidoreductase activity, acting on paired donors, with incorporation or reduction of molecular oxygen"/>
    <property type="evidence" value="ECO:0007669"/>
    <property type="project" value="InterPro"/>
</dbReference>
<comment type="cofactor">
    <cofactor evidence="7">
        <name>heme</name>
        <dbReference type="ChEBI" id="CHEBI:30413"/>
    </cofactor>
</comment>
<dbReference type="Proteomes" id="UP001372338">
    <property type="component" value="Unassembled WGS sequence"/>
</dbReference>
<dbReference type="GO" id="GO:0016020">
    <property type="term" value="C:membrane"/>
    <property type="evidence" value="ECO:0007669"/>
    <property type="project" value="UniProtKB-SubCell"/>
</dbReference>
<accession>A0AAN9IB64</accession>
<dbReference type="EMBL" id="JAYWIO010000004">
    <property type="protein sequence ID" value="KAK7266516.1"/>
    <property type="molecule type" value="Genomic_DNA"/>
</dbReference>
<keyword evidence="5 9" id="KW-1133">Transmembrane helix</keyword>
<evidence type="ECO:0008006" key="12">
    <source>
        <dbReference type="Google" id="ProtNLM"/>
    </source>
</evidence>
<evidence type="ECO:0000313" key="10">
    <source>
        <dbReference type="EMBL" id="KAK7266516.1"/>
    </source>
</evidence>
<feature type="transmembrane region" description="Helical" evidence="9">
    <location>
        <begin position="278"/>
        <end position="300"/>
    </location>
</feature>
<evidence type="ECO:0000256" key="8">
    <source>
        <dbReference type="RuleBase" id="RU000461"/>
    </source>
</evidence>
<dbReference type="InterPro" id="IPR017972">
    <property type="entry name" value="Cyt_P450_CS"/>
</dbReference>
<keyword evidence="6 7" id="KW-0408">Iron</keyword>
<keyword evidence="11" id="KW-1185">Reference proteome</keyword>
<evidence type="ECO:0000256" key="9">
    <source>
        <dbReference type="SAM" id="Phobius"/>
    </source>
</evidence>
<dbReference type="GO" id="GO:0016125">
    <property type="term" value="P:sterol metabolic process"/>
    <property type="evidence" value="ECO:0007669"/>
    <property type="project" value="TreeGrafter"/>
</dbReference>
<sequence>MWVLGLSVVTVLVIYVFHLIYKLKNPKFSSTSSLPPGSMGLPFIGETIQFMIPSYSLDQHTFFKKRIQRFGPIFRTSLFGQPIVISVDPEFNSYLVQQEGKLVKLFLGPLSKVFVPDGDHHVYTSDYIHKYFRNVTLSHVGSECIREKLLPQLEEMSKEALHMWSTQASIEVYEYSSDMLFHIFAKHYFGYDAEKLPKTGRIAEQLFTTLSKVFMTIPLNIPGTTYHKCLEEAKKAFTIMKNIMEKRKSSPESYRGDLLDQVMNDMKTEKILTDDQNVYLVLGVWFATCLAIASLLTLIFKFLSEYPSVIEELRVEHEEIIKGRDKSSSSLTWGEYKSMKFTQQVINEALRFTILIPGLLRTTIKDIQVKEYTIPAGWTILLATQTLHMNSKIYKDPLTFNPQRWKDLDSYAISKNFKPFGGGLRQCPGAELTRATMATFLHVLVTQYRWTKIRGGNVVRNPMLGFGDGIHIKLWKKNT</sequence>
<protein>
    <recommendedName>
        <fullName evidence="12">Cytochrome P450</fullName>
    </recommendedName>
</protein>
<dbReference type="Pfam" id="PF00067">
    <property type="entry name" value="p450"/>
    <property type="match status" value="1"/>
</dbReference>
<feature type="binding site" description="axial binding residue" evidence="7">
    <location>
        <position position="427"/>
    </location>
    <ligand>
        <name>heme</name>
        <dbReference type="ChEBI" id="CHEBI:30413"/>
    </ligand>
    <ligandPart>
        <name>Fe</name>
        <dbReference type="ChEBI" id="CHEBI:18248"/>
    </ligandPart>
</feature>
<evidence type="ECO:0000256" key="2">
    <source>
        <dbReference type="ARBA" id="ARBA00010617"/>
    </source>
</evidence>
<dbReference type="GO" id="GO:0005506">
    <property type="term" value="F:iron ion binding"/>
    <property type="evidence" value="ECO:0007669"/>
    <property type="project" value="InterPro"/>
</dbReference>
<evidence type="ECO:0000256" key="7">
    <source>
        <dbReference type="PIRSR" id="PIRSR602401-1"/>
    </source>
</evidence>
<proteinExistence type="inferred from homology"/>
<dbReference type="PROSITE" id="PS00086">
    <property type="entry name" value="CYTOCHROME_P450"/>
    <property type="match status" value="1"/>
</dbReference>
<gene>
    <name evidence="10" type="ORF">RIF29_19161</name>
</gene>
<comment type="subcellular location">
    <subcellularLocation>
        <location evidence="1">Membrane</location>
        <topology evidence="1">Single-pass membrane protein</topology>
    </subcellularLocation>
</comment>
<keyword evidence="9" id="KW-0472">Membrane</keyword>
<feature type="transmembrane region" description="Helical" evidence="9">
    <location>
        <begin position="6"/>
        <end position="23"/>
    </location>
</feature>
<keyword evidence="8" id="KW-0560">Oxidoreductase</keyword>
<dbReference type="GO" id="GO:0004497">
    <property type="term" value="F:monooxygenase activity"/>
    <property type="evidence" value="ECO:0007669"/>
    <property type="project" value="UniProtKB-KW"/>
</dbReference>
<organism evidence="10 11">
    <name type="scientific">Crotalaria pallida</name>
    <name type="common">Smooth rattlebox</name>
    <name type="synonym">Crotalaria striata</name>
    <dbReference type="NCBI Taxonomy" id="3830"/>
    <lineage>
        <taxon>Eukaryota</taxon>
        <taxon>Viridiplantae</taxon>
        <taxon>Streptophyta</taxon>
        <taxon>Embryophyta</taxon>
        <taxon>Tracheophyta</taxon>
        <taxon>Spermatophyta</taxon>
        <taxon>Magnoliopsida</taxon>
        <taxon>eudicotyledons</taxon>
        <taxon>Gunneridae</taxon>
        <taxon>Pentapetalae</taxon>
        <taxon>rosids</taxon>
        <taxon>fabids</taxon>
        <taxon>Fabales</taxon>
        <taxon>Fabaceae</taxon>
        <taxon>Papilionoideae</taxon>
        <taxon>50 kb inversion clade</taxon>
        <taxon>genistoids sensu lato</taxon>
        <taxon>core genistoids</taxon>
        <taxon>Crotalarieae</taxon>
        <taxon>Crotalaria</taxon>
    </lineage>
</organism>
<dbReference type="GO" id="GO:0020037">
    <property type="term" value="F:heme binding"/>
    <property type="evidence" value="ECO:0007669"/>
    <property type="project" value="InterPro"/>
</dbReference>
<keyword evidence="8" id="KW-0503">Monooxygenase</keyword>
<dbReference type="PANTHER" id="PTHR24286">
    <property type="entry name" value="CYTOCHROME P450 26"/>
    <property type="match status" value="1"/>
</dbReference>
<keyword evidence="4 7" id="KW-0479">Metal-binding</keyword>
<keyword evidence="3 9" id="KW-0812">Transmembrane</keyword>
<evidence type="ECO:0000256" key="1">
    <source>
        <dbReference type="ARBA" id="ARBA00004167"/>
    </source>
</evidence>
<reference evidence="10 11" key="1">
    <citation type="submission" date="2024-01" db="EMBL/GenBank/DDBJ databases">
        <title>The genomes of 5 underutilized Papilionoideae crops provide insights into root nodulation and disease resistanc.</title>
        <authorList>
            <person name="Yuan L."/>
        </authorList>
    </citation>
    <scope>NUCLEOTIDE SEQUENCE [LARGE SCALE GENOMIC DNA]</scope>
    <source>
        <strain evidence="10">ZHUSHIDOU_FW_LH</strain>
        <tissue evidence="10">Leaf</tissue>
    </source>
</reference>
<dbReference type="PANTHER" id="PTHR24286:SF369">
    <property type="entry name" value="CYTOCHROME P450"/>
    <property type="match status" value="1"/>
</dbReference>
<dbReference type="SUPFAM" id="SSF48264">
    <property type="entry name" value="Cytochrome P450"/>
    <property type="match status" value="1"/>
</dbReference>
<dbReference type="InterPro" id="IPR001128">
    <property type="entry name" value="Cyt_P450"/>
</dbReference>
<evidence type="ECO:0000313" key="11">
    <source>
        <dbReference type="Proteomes" id="UP001372338"/>
    </source>
</evidence>
<dbReference type="GO" id="GO:0010268">
    <property type="term" value="P:brassinosteroid homeostasis"/>
    <property type="evidence" value="ECO:0007669"/>
    <property type="project" value="TreeGrafter"/>
</dbReference>
<dbReference type="Gene3D" id="1.10.630.10">
    <property type="entry name" value="Cytochrome P450"/>
    <property type="match status" value="1"/>
</dbReference>
<name>A0AAN9IB64_CROPI</name>